<keyword evidence="3" id="KW-1003">Cell membrane</keyword>
<sequence length="274" mass="28801">MTGLTQRNGDIVPAASAAAPSGLAPASAWRGAVLPLALLAGWILTVDTGWLTNPLLVPLAQVLAAPFTDPDGRQIWGAIGWSLLRVVAGVSTGASIGIALGISLSLWRPAQRAVSPTLHGLRQIALFAWIPLLTSWFGNGETAKIVFISLSACFPAFLNTEQGVRTISPALREVADLARLSAWQRVTRLVLPGAAPSIFIGIEIALLTAWIGTVGAEYAIGVGGGIGSFLVAAREGFRMDLVLVGVVALAAIGYGFSRLARRLRFTFVPWQTRS</sequence>
<dbReference type="PANTHER" id="PTHR30151:SF39">
    <property type="entry name" value="ABC TRANSPORTER PERMEASE PROTEIN"/>
    <property type="match status" value="1"/>
</dbReference>
<dbReference type="Proteomes" id="UP000542125">
    <property type="component" value="Unassembled WGS sequence"/>
</dbReference>
<feature type="transmembrane region" description="Helical" evidence="7">
    <location>
        <begin position="241"/>
        <end position="260"/>
    </location>
</feature>
<proteinExistence type="inferred from homology"/>
<evidence type="ECO:0000256" key="4">
    <source>
        <dbReference type="ARBA" id="ARBA00022692"/>
    </source>
</evidence>
<dbReference type="AlphaFoldDB" id="A0A7Y9IUB4"/>
<dbReference type="PROSITE" id="PS50928">
    <property type="entry name" value="ABC_TM1"/>
    <property type="match status" value="1"/>
</dbReference>
<name>A0A7Y9IUB4_9BURK</name>
<evidence type="ECO:0000256" key="6">
    <source>
        <dbReference type="ARBA" id="ARBA00023136"/>
    </source>
</evidence>
<organism evidence="9 10">
    <name type="scientific">Pigmentiphaga litoralis</name>
    <dbReference type="NCBI Taxonomy" id="516702"/>
    <lineage>
        <taxon>Bacteria</taxon>
        <taxon>Pseudomonadati</taxon>
        <taxon>Pseudomonadota</taxon>
        <taxon>Betaproteobacteria</taxon>
        <taxon>Burkholderiales</taxon>
        <taxon>Alcaligenaceae</taxon>
        <taxon>Pigmentiphaga</taxon>
    </lineage>
</organism>
<feature type="transmembrane region" description="Helical" evidence="7">
    <location>
        <begin position="189"/>
        <end position="212"/>
    </location>
</feature>
<keyword evidence="2 7" id="KW-0813">Transport</keyword>
<feature type="transmembrane region" description="Helical" evidence="7">
    <location>
        <begin position="218"/>
        <end position="234"/>
    </location>
</feature>
<dbReference type="Gene3D" id="1.10.3720.10">
    <property type="entry name" value="MetI-like"/>
    <property type="match status" value="1"/>
</dbReference>
<evidence type="ECO:0000256" key="5">
    <source>
        <dbReference type="ARBA" id="ARBA00022989"/>
    </source>
</evidence>
<dbReference type="EMBL" id="JACBYR010000001">
    <property type="protein sequence ID" value="NYE82960.1"/>
    <property type="molecule type" value="Genomic_DNA"/>
</dbReference>
<protein>
    <submittedName>
        <fullName evidence="9">Sulfonate transport system permease protein</fullName>
    </submittedName>
</protein>
<dbReference type="InterPro" id="IPR000515">
    <property type="entry name" value="MetI-like"/>
</dbReference>
<keyword evidence="6 7" id="KW-0472">Membrane</keyword>
<dbReference type="GO" id="GO:0055085">
    <property type="term" value="P:transmembrane transport"/>
    <property type="evidence" value="ECO:0007669"/>
    <property type="project" value="InterPro"/>
</dbReference>
<accession>A0A7Y9IUB4</accession>
<dbReference type="GO" id="GO:0010438">
    <property type="term" value="P:cellular response to sulfur starvation"/>
    <property type="evidence" value="ECO:0007669"/>
    <property type="project" value="TreeGrafter"/>
</dbReference>
<dbReference type="RefSeq" id="WP_179586250.1">
    <property type="nucleotide sequence ID" value="NZ_JACBYR010000001.1"/>
</dbReference>
<evidence type="ECO:0000259" key="8">
    <source>
        <dbReference type="PROSITE" id="PS50928"/>
    </source>
</evidence>
<dbReference type="SUPFAM" id="SSF161098">
    <property type="entry name" value="MetI-like"/>
    <property type="match status" value="1"/>
</dbReference>
<evidence type="ECO:0000256" key="1">
    <source>
        <dbReference type="ARBA" id="ARBA00004651"/>
    </source>
</evidence>
<comment type="subcellular location">
    <subcellularLocation>
        <location evidence="1 7">Cell membrane</location>
        <topology evidence="1 7">Multi-pass membrane protein</topology>
    </subcellularLocation>
</comment>
<keyword evidence="5 7" id="KW-1133">Transmembrane helix</keyword>
<evidence type="ECO:0000256" key="2">
    <source>
        <dbReference type="ARBA" id="ARBA00022448"/>
    </source>
</evidence>
<dbReference type="InterPro" id="IPR035906">
    <property type="entry name" value="MetI-like_sf"/>
</dbReference>
<dbReference type="CDD" id="cd06261">
    <property type="entry name" value="TM_PBP2"/>
    <property type="match status" value="1"/>
</dbReference>
<evidence type="ECO:0000313" key="10">
    <source>
        <dbReference type="Proteomes" id="UP000542125"/>
    </source>
</evidence>
<evidence type="ECO:0000313" key="9">
    <source>
        <dbReference type="EMBL" id="NYE82960.1"/>
    </source>
</evidence>
<dbReference type="GO" id="GO:0005886">
    <property type="term" value="C:plasma membrane"/>
    <property type="evidence" value="ECO:0007669"/>
    <property type="project" value="UniProtKB-SubCell"/>
</dbReference>
<dbReference type="PANTHER" id="PTHR30151">
    <property type="entry name" value="ALKANE SULFONATE ABC TRANSPORTER-RELATED, MEMBRANE SUBUNIT"/>
    <property type="match status" value="1"/>
</dbReference>
<evidence type="ECO:0000256" key="3">
    <source>
        <dbReference type="ARBA" id="ARBA00022475"/>
    </source>
</evidence>
<comment type="caution">
    <text evidence="9">The sequence shown here is derived from an EMBL/GenBank/DDBJ whole genome shotgun (WGS) entry which is preliminary data.</text>
</comment>
<feature type="transmembrane region" description="Helical" evidence="7">
    <location>
        <begin position="119"/>
        <end position="138"/>
    </location>
</feature>
<dbReference type="Pfam" id="PF00528">
    <property type="entry name" value="BPD_transp_1"/>
    <property type="match status" value="1"/>
</dbReference>
<reference evidence="9 10" key="1">
    <citation type="submission" date="2020-07" db="EMBL/GenBank/DDBJ databases">
        <title>Genomic Encyclopedia of Type Strains, Phase IV (KMG-V): Genome sequencing to study the core and pangenomes of soil and plant-associated prokaryotes.</title>
        <authorList>
            <person name="Whitman W."/>
        </authorList>
    </citation>
    <scope>NUCLEOTIDE SEQUENCE [LARGE SCALE GENOMIC DNA]</scope>
    <source>
        <strain evidence="9 10">SAS40</strain>
    </source>
</reference>
<feature type="domain" description="ABC transmembrane type-1" evidence="8">
    <location>
        <begin position="79"/>
        <end position="260"/>
    </location>
</feature>
<gene>
    <name evidence="9" type="ORF">FHW18_002231</name>
</gene>
<evidence type="ECO:0000256" key="7">
    <source>
        <dbReference type="RuleBase" id="RU363032"/>
    </source>
</evidence>
<feature type="transmembrane region" description="Helical" evidence="7">
    <location>
        <begin position="83"/>
        <end position="107"/>
    </location>
</feature>
<keyword evidence="10" id="KW-1185">Reference proteome</keyword>
<keyword evidence="4 7" id="KW-0812">Transmembrane</keyword>
<comment type="similarity">
    <text evidence="7">Belongs to the binding-protein-dependent transport system permease family.</text>
</comment>